<dbReference type="InterPro" id="IPR043502">
    <property type="entry name" value="DNA/RNA_pol_sf"/>
</dbReference>
<dbReference type="SUPFAM" id="SSF56672">
    <property type="entry name" value="DNA/RNA polymerases"/>
    <property type="match status" value="1"/>
</dbReference>
<dbReference type="PANTHER" id="PTHR33050:SF7">
    <property type="entry name" value="RIBONUCLEASE H"/>
    <property type="match status" value="1"/>
</dbReference>
<name>A0AAD9V7V1_ACRCE</name>
<dbReference type="PANTHER" id="PTHR33050">
    <property type="entry name" value="REVERSE TRANSCRIPTASE DOMAIN-CONTAINING PROTEIN"/>
    <property type="match status" value="1"/>
</dbReference>
<dbReference type="Proteomes" id="UP001249851">
    <property type="component" value="Unassembled WGS sequence"/>
</dbReference>
<keyword evidence="2" id="KW-1185">Reference proteome</keyword>
<dbReference type="InterPro" id="IPR052055">
    <property type="entry name" value="Hepadnavirus_pol/RT"/>
</dbReference>
<gene>
    <name evidence="1" type="ORF">P5673_011925</name>
</gene>
<accession>A0AAD9V7V1</accession>
<reference evidence="1" key="1">
    <citation type="journal article" date="2023" name="G3 (Bethesda)">
        <title>Whole genome assembly and annotation of the endangered Caribbean coral Acropora cervicornis.</title>
        <authorList>
            <person name="Selwyn J.D."/>
            <person name="Vollmer S.V."/>
        </authorList>
    </citation>
    <scope>NUCLEOTIDE SEQUENCE</scope>
    <source>
        <strain evidence="1">K2</strain>
    </source>
</reference>
<protein>
    <submittedName>
        <fullName evidence="1">Uncharacterized protein</fullName>
    </submittedName>
</protein>
<proteinExistence type="predicted"/>
<sequence>MNDEAELQSILEITNKKNASFRYWKYDRIEGTFDSMSESETKAEFRFATSEFPHLAEALRIPEMFTCCNGATASGLEGLCIVLKRFAYPCLSKQTFLSSIMTSESSAFKQRKHSISKSSEVLCIHSFAFPSCSQKSLSLFEKHWRYQGICVAVFVDDGWGIEMDFQVCGVVANAARADLSKAGFVTNEDKSVWIPCQRLDWLGITWDSACGTIEIVDRRVAKTTNTIDSIIASDFVLSARRLASFTGQIISTAPVSGNISRIRTRHCIMSTLSVQHWDSKAKMDSHCIEELYFWKNNLNSIKVRDCFLFNKPQRFAYSHASATRCGSGITLNEDCVCHKLWEPSECSKSSTWRELAAIVFALESCAGG</sequence>
<reference evidence="1" key="2">
    <citation type="journal article" date="2023" name="Science">
        <title>Genomic signatures of disease resistance in endangered staghorn corals.</title>
        <authorList>
            <person name="Vollmer S.V."/>
            <person name="Selwyn J.D."/>
            <person name="Despard B.A."/>
            <person name="Roesel C.L."/>
        </authorList>
    </citation>
    <scope>NUCLEOTIDE SEQUENCE</scope>
    <source>
        <strain evidence="1">K2</strain>
    </source>
</reference>
<evidence type="ECO:0000313" key="2">
    <source>
        <dbReference type="Proteomes" id="UP001249851"/>
    </source>
</evidence>
<organism evidence="1 2">
    <name type="scientific">Acropora cervicornis</name>
    <name type="common">Staghorn coral</name>
    <dbReference type="NCBI Taxonomy" id="6130"/>
    <lineage>
        <taxon>Eukaryota</taxon>
        <taxon>Metazoa</taxon>
        <taxon>Cnidaria</taxon>
        <taxon>Anthozoa</taxon>
        <taxon>Hexacorallia</taxon>
        <taxon>Scleractinia</taxon>
        <taxon>Astrocoeniina</taxon>
        <taxon>Acroporidae</taxon>
        <taxon>Acropora</taxon>
    </lineage>
</organism>
<comment type="caution">
    <text evidence="1">The sequence shown here is derived from an EMBL/GenBank/DDBJ whole genome shotgun (WGS) entry which is preliminary data.</text>
</comment>
<evidence type="ECO:0000313" key="1">
    <source>
        <dbReference type="EMBL" id="KAK2564483.1"/>
    </source>
</evidence>
<dbReference type="AlphaFoldDB" id="A0AAD9V7V1"/>
<dbReference type="EMBL" id="JARQWQ010000022">
    <property type="protein sequence ID" value="KAK2564483.1"/>
    <property type="molecule type" value="Genomic_DNA"/>
</dbReference>